<feature type="coiled-coil region" evidence="1">
    <location>
        <begin position="459"/>
        <end position="493"/>
    </location>
</feature>
<dbReference type="Gene3D" id="3.40.50.300">
    <property type="entry name" value="P-loop containing nucleotide triphosphate hydrolases"/>
    <property type="match status" value="1"/>
</dbReference>
<dbReference type="Pfam" id="PF13166">
    <property type="entry name" value="AAA_13"/>
    <property type="match status" value="1"/>
</dbReference>
<evidence type="ECO:0000313" key="4">
    <source>
        <dbReference type="Proteomes" id="UP000070224"/>
    </source>
</evidence>
<protein>
    <submittedName>
        <fullName evidence="3">Phage tail component protein</fullName>
    </submittedName>
</protein>
<keyword evidence="4" id="KW-1185">Reference proteome</keyword>
<dbReference type="STRING" id="322095.HMPREF3185_01746"/>
<evidence type="ECO:0000313" key="3">
    <source>
        <dbReference type="EMBL" id="KXB74345.1"/>
    </source>
</evidence>
<dbReference type="PATRIC" id="fig|322095.3.peg.1721"/>
<comment type="caution">
    <text evidence="3">The sequence shown here is derived from an EMBL/GenBank/DDBJ whole genome shotgun (WGS) entry which is preliminary data.</text>
</comment>
<dbReference type="GO" id="GO:0006302">
    <property type="term" value="P:double-strand break repair"/>
    <property type="evidence" value="ECO:0007669"/>
    <property type="project" value="TreeGrafter"/>
</dbReference>
<dbReference type="OrthoDB" id="9795565at2"/>
<keyword evidence="1" id="KW-0175">Coiled coil</keyword>
<organism evidence="3 4">
    <name type="scientific">Porphyromonas somerae</name>
    <dbReference type="NCBI Taxonomy" id="322095"/>
    <lineage>
        <taxon>Bacteria</taxon>
        <taxon>Pseudomonadati</taxon>
        <taxon>Bacteroidota</taxon>
        <taxon>Bacteroidia</taxon>
        <taxon>Bacteroidales</taxon>
        <taxon>Porphyromonadaceae</taxon>
        <taxon>Porphyromonas</taxon>
    </lineage>
</organism>
<gene>
    <name evidence="3" type="ORF">HMPREF3185_01746</name>
</gene>
<dbReference type="PANTHER" id="PTHR32182:SF22">
    <property type="entry name" value="ATP-DEPENDENT ENDONUCLEASE, OLD FAMILY-RELATED"/>
    <property type="match status" value="1"/>
</dbReference>
<evidence type="ECO:0000256" key="1">
    <source>
        <dbReference type="SAM" id="Coils"/>
    </source>
</evidence>
<feature type="domain" description="Protein CR006 P-loop" evidence="2">
    <location>
        <begin position="27"/>
        <end position="761"/>
    </location>
</feature>
<evidence type="ECO:0000259" key="2">
    <source>
        <dbReference type="Pfam" id="PF13166"/>
    </source>
</evidence>
<dbReference type="InterPro" id="IPR026866">
    <property type="entry name" value="CR006_AAA"/>
</dbReference>
<feature type="coiled-coil region" evidence="1">
    <location>
        <begin position="301"/>
        <end position="335"/>
    </location>
</feature>
<dbReference type="SUPFAM" id="SSF52540">
    <property type="entry name" value="P-loop containing nucleoside triphosphate hydrolases"/>
    <property type="match status" value="1"/>
</dbReference>
<dbReference type="PANTHER" id="PTHR32182">
    <property type="entry name" value="DNA REPLICATION AND REPAIR PROTEIN RECF"/>
    <property type="match status" value="1"/>
</dbReference>
<proteinExistence type="predicted"/>
<sequence length="810" mass="94039">MIKKINIASFGQYQDYKWDSIDDLSEKTLQRLNIIYGRNYSGKTTLSRIFSCIEQEKMIERYEEAQFSFEMSDSSTVVHNNLTTAYKFRVYNSDFMMNNLSFFFDERGSIKPFTLIGSTNVEVQGEIDIIDQELGNEDTPQSKRGILKEIQTNLLSFEKEKSTIEKRLSEALTAEANRTIKTNPHYWGQNSGTYNRSNIEREIDEILKNPPAEISADQEGKLKQEIDELVKPPLSILSESSPKLNVIIDESKNLVTQKINSNKLIEALLGDPDLNFWIETGYHLHQEEHQTCKFCNNMISSSRWEALKDHFNKEMEELKEAIDKQLEVLEKSKGALANFFENKGIIAPAFYHSLQEEYKDVIAQWDTAKTAYTDVIKEIESRLEHRKSNIFDILEWIEVEDPSEKILEAIKSANNLINKNNSYTEDLSRRKEEYRKELRLYRIHTFILGIRYSEEKAKISNLDKKISQHIEDRDKLQNEINELTVKRGELELKLKDEGKAADAINHYLAQFFGSHHLQLEPEVESCDDVKRTVFRVKRGEELAFNLSGGEASLIAFCYFIAQLKDELSGPDAEKLIIYIDDPISSLDANHIFYVYSLIESILCEPLKYAQLFISTHNLEFLKYLKRLTAPPIPEKNGAVSRLDLCIYREEKPGEKSRSVLRLMPRSLSEHITEYDFLFKEIYSVIKPLKGDRHKYIENNYTQFYNLPNNMRKFLECYFSYRRPDVVNPLCAETLKELLGNTPWPKMINRIINEGSHLAWAEKGAMLLDDVQEAEKGAVLILKAIRSKDRVHFDALCKVCQIDLIEDKIEL</sequence>
<dbReference type="AlphaFoldDB" id="A0A134B361"/>
<name>A0A134B361_9PORP</name>
<dbReference type="Proteomes" id="UP000070224">
    <property type="component" value="Unassembled WGS sequence"/>
</dbReference>
<dbReference type="InterPro" id="IPR027417">
    <property type="entry name" value="P-loop_NTPase"/>
</dbReference>
<dbReference type="GO" id="GO:0000731">
    <property type="term" value="P:DNA synthesis involved in DNA repair"/>
    <property type="evidence" value="ECO:0007669"/>
    <property type="project" value="TreeGrafter"/>
</dbReference>
<accession>A0A134B361</accession>
<dbReference type="RefSeq" id="WP_060935844.1">
    <property type="nucleotide sequence ID" value="NZ_KQ960462.1"/>
</dbReference>
<reference evidence="4" key="1">
    <citation type="submission" date="2016-01" db="EMBL/GenBank/DDBJ databases">
        <authorList>
            <person name="Mitreva M."/>
            <person name="Pepin K.H."/>
            <person name="Mihindukulasuriya K.A."/>
            <person name="Fulton R."/>
            <person name="Fronick C."/>
            <person name="O'Laughlin M."/>
            <person name="Miner T."/>
            <person name="Herter B."/>
            <person name="Rosa B.A."/>
            <person name="Cordes M."/>
            <person name="Tomlinson C."/>
            <person name="Wollam A."/>
            <person name="Palsikar V.B."/>
            <person name="Mardis E.R."/>
            <person name="Wilson R.K."/>
        </authorList>
    </citation>
    <scope>NUCLEOTIDE SEQUENCE [LARGE SCALE GENOMIC DNA]</scope>
    <source>
        <strain evidence="4">KA00683</strain>
    </source>
</reference>
<dbReference type="EMBL" id="LSDK01000124">
    <property type="protein sequence ID" value="KXB74345.1"/>
    <property type="molecule type" value="Genomic_DNA"/>
</dbReference>